<dbReference type="InterPro" id="IPR000843">
    <property type="entry name" value="HTH_LacI"/>
</dbReference>
<dbReference type="InterPro" id="IPR010982">
    <property type="entry name" value="Lambda_DNA-bd_dom_sf"/>
</dbReference>
<keyword evidence="1" id="KW-0805">Transcription regulation</keyword>
<dbReference type="CDD" id="cd06267">
    <property type="entry name" value="PBP1_LacI_sugar_binding-like"/>
    <property type="match status" value="1"/>
</dbReference>
<feature type="domain" description="HTH lacI-type" evidence="4">
    <location>
        <begin position="11"/>
        <end position="65"/>
    </location>
</feature>
<dbReference type="SUPFAM" id="SSF47413">
    <property type="entry name" value="lambda repressor-like DNA-binding domains"/>
    <property type="match status" value="1"/>
</dbReference>
<dbReference type="SMART" id="SM00354">
    <property type="entry name" value="HTH_LACI"/>
    <property type="match status" value="1"/>
</dbReference>
<organism evidence="5 6">
    <name type="scientific">Brachybacterium alimentarium</name>
    <dbReference type="NCBI Taxonomy" id="47845"/>
    <lineage>
        <taxon>Bacteria</taxon>
        <taxon>Bacillati</taxon>
        <taxon>Actinomycetota</taxon>
        <taxon>Actinomycetes</taxon>
        <taxon>Micrococcales</taxon>
        <taxon>Dermabacteraceae</taxon>
        <taxon>Brachybacterium</taxon>
    </lineage>
</organism>
<dbReference type="Proteomes" id="UP000218598">
    <property type="component" value="Unassembled WGS sequence"/>
</dbReference>
<reference evidence="5 6" key="1">
    <citation type="journal article" date="2017" name="Elife">
        <title>Extensive horizontal gene transfer in cheese-associated bacteria.</title>
        <authorList>
            <person name="Bonham K.S."/>
            <person name="Wolfe B.E."/>
            <person name="Dutton R.J."/>
        </authorList>
    </citation>
    <scope>NUCLEOTIDE SEQUENCE [LARGE SCALE GENOMIC DNA]</scope>
    <source>
        <strain evidence="5 6">341_9</strain>
    </source>
</reference>
<dbReference type="RefSeq" id="WP_096196464.1">
    <property type="nucleotide sequence ID" value="NZ_JBQQGT010000022.1"/>
</dbReference>
<dbReference type="Gene3D" id="1.10.260.40">
    <property type="entry name" value="lambda repressor-like DNA-binding domains"/>
    <property type="match status" value="1"/>
</dbReference>
<evidence type="ECO:0000256" key="2">
    <source>
        <dbReference type="ARBA" id="ARBA00023125"/>
    </source>
</evidence>
<dbReference type="Pfam" id="PF00356">
    <property type="entry name" value="LacI"/>
    <property type="match status" value="1"/>
</dbReference>
<dbReference type="AlphaFoldDB" id="A0A2A3YN39"/>
<dbReference type="CDD" id="cd01392">
    <property type="entry name" value="HTH_LacI"/>
    <property type="match status" value="1"/>
</dbReference>
<evidence type="ECO:0000313" key="5">
    <source>
        <dbReference type="EMBL" id="PCC40708.1"/>
    </source>
</evidence>
<dbReference type="InterPro" id="IPR001761">
    <property type="entry name" value="Peripla_BP/Lac1_sug-bd_dom"/>
</dbReference>
<keyword evidence="2" id="KW-0238">DNA-binding</keyword>
<dbReference type="InterPro" id="IPR028082">
    <property type="entry name" value="Peripla_BP_I"/>
</dbReference>
<accession>A0A2A3YN39</accession>
<evidence type="ECO:0000259" key="4">
    <source>
        <dbReference type="PROSITE" id="PS50932"/>
    </source>
</evidence>
<gene>
    <name evidence="5" type="ORF">CIK66_02770</name>
</gene>
<proteinExistence type="predicted"/>
<name>A0A2A3YN39_9MICO</name>
<keyword evidence="3" id="KW-0804">Transcription</keyword>
<evidence type="ECO:0000256" key="1">
    <source>
        <dbReference type="ARBA" id="ARBA00023015"/>
    </source>
</evidence>
<dbReference type="PROSITE" id="PS50932">
    <property type="entry name" value="HTH_LACI_2"/>
    <property type="match status" value="1"/>
</dbReference>
<evidence type="ECO:0000313" key="6">
    <source>
        <dbReference type="Proteomes" id="UP000218598"/>
    </source>
</evidence>
<dbReference type="Gene3D" id="3.40.50.2300">
    <property type="match status" value="2"/>
</dbReference>
<keyword evidence="6" id="KW-1185">Reference proteome</keyword>
<dbReference type="PANTHER" id="PTHR30146">
    <property type="entry name" value="LACI-RELATED TRANSCRIPTIONAL REPRESSOR"/>
    <property type="match status" value="1"/>
</dbReference>
<dbReference type="OrthoDB" id="37081at2"/>
<dbReference type="PANTHER" id="PTHR30146:SF109">
    <property type="entry name" value="HTH-TYPE TRANSCRIPTIONAL REGULATOR GALS"/>
    <property type="match status" value="1"/>
</dbReference>
<sequence length="339" mass="35975">MSTHIAPRGLPTLRQVAETAGVSLKTASRALNDEAHVAPETSERVKQAAAALGYRPNLLARDLRSHSTSNVVGMVIADASNPFYLAIALAAGQVLAAQGLLLFTGVSDEDPDAEARVISGFLERRVAGLLIVSSRTNHPQLQQGHAERGMPTVFLDRPARGLEVDEVLFDNVGGSRAAIDHLLAQGHRRIGVIGDLGSLPTHRERIAGVRRALAEARVPVDEDLFVTDAHDASGAESAMRELLALPSPPTAVFTTNNRMAAGGLRAVADTANPPALIGFDGLELADILGISVVSNSPADMGTRGAEMLLERIHGRAGRRRRVRLPTELVVRRSTATPLE</sequence>
<evidence type="ECO:0000256" key="3">
    <source>
        <dbReference type="ARBA" id="ARBA00023163"/>
    </source>
</evidence>
<protein>
    <recommendedName>
        <fullName evidence="4">HTH lacI-type domain-containing protein</fullName>
    </recommendedName>
</protein>
<dbReference type="Pfam" id="PF00532">
    <property type="entry name" value="Peripla_BP_1"/>
    <property type="match status" value="1"/>
</dbReference>
<dbReference type="SUPFAM" id="SSF53822">
    <property type="entry name" value="Periplasmic binding protein-like I"/>
    <property type="match status" value="1"/>
</dbReference>
<dbReference type="EMBL" id="NRGR01000005">
    <property type="protein sequence ID" value="PCC40708.1"/>
    <property type="molecule type" value="Genomic_DNA"/>
</dbReference>
<dbReference type="GO" id="GO:0000976">
    <property type="term" value="F:transcription cis-regulatory region binding"/>
    <property type="evidence" value="ECO:0007669"/>
    <property type="project" value="TreeGrafter"/>
</dbReference>
<dbReference type="GO" id="GO:0003700">
    <property type="term" value="F:DNA-binding transcription factor activity"/>
    <property type="evidence" value="ECO:0007669"/>
    <property type="project" value="TreeGrafter"/>
</dbReference>
<comment type="caution">
    <text evidence="5">The sequence shown here is derived from an EMBL/GenBank/DDBJ whole genome shotgun (WGS) entry which is preliminary data.</text>
</comment>